<dbReference type="RefSeq" id="XP_018692527.1">
    <property type="nucleotide sequence ID" value="XM_018837967.1"/>
</dbReference>
<protein>
    <recommendedName>
        <fullName evidence="4">Apple domain-containing protein</fullName>
    </recommendedName>
</protein>
<dbReference type="GeneID" id="30010626"/>
<organism evidence="2 3">
    <name type="scientific">Fonsecaea erecta</name>
    <dbReference type="NCBI Taxonomy" id="1367422"/>
    <lineage>
        <taxon>Eukaryota</taxon>
        <taxon>Fungi</taxon>
        <taxon>Dikarya</taxon>
        <taxon>Ascomycota</taxon>
        <taxon>Pezizomycotina</taxon>
        <taxon>Eurotiomycetes</taxon>
        <taxon>Chaetothyriomycetidae</taxon>
        <taxon>Chaetothyriales</taxon>
        <taxon>Herpotrichiellaceae</taxon>
        <taxon>Fonsecaea</taxon>
    </lineage>
</organism>
<dbReference type="OrthoDB" id="63533at2759"/>
<comment type="caution">
    <text evidence="2">The sequence shown here is derived from an EMBL/GenBank/DDBJ whole genome shotgun (WGS) entry which is preliminary data.</text>
</comment>
<accession>A0A178ZH99</accession>
<feature type="chain" id="PRO_5008098499" description="Apple domain-containing protein" evidence="1">
    <location>
        <begin position="27"/>
        <end position="653"/>
    </location>
</feature>
<dbReference type="EMBL" id="LVYI01000005">
    <property type="protein sequence ID" value="OAP59160.1"/>
    <property type="molecule type" value="Genomic_DNA"/>
</dbReference>
<evidence type="ECO:0000313" key="2">
    <source>
        <dbReference type="EMBL" id="OAP59160.1"/>
    </source>
</evidence>
<reference evidence="2 3" key="1">
    <citation type="submission" date="2016-04" db="EMBL/GenBank/DDBJ databases">
        <title>Draft genome of Fonsecaea erecta CBS 125763.</title>
        <authorList>
            <person name="Weiss V.A."/>
            <person name="Vicente V.A."/>
            <person name="Raittz R.T."/>
            <person name="Moreno L.F."/>
            <person name="De Souza E.M."/>
            <person name="Pedrosa F.O."/>
            <person name="Steffens M.B."/>
            <person name="Faoro H."/>
            <person name="Tadra-Sfeir M.Z."/>
            <person name="Najafzadeh M.J."/>
            <person name="Felipe M.S."/>
            <person name="Teixeira M."/>
            <person name="Sun J."/>
            <person name="Xi L."/>
            <person name="Gomes R."/>
            <person name="De Azevedo C.M."/>
            <person name="Salgado C.G."/>
            <person name="Da Silva M.B."/>
            <person name="Nascimento M.F."/>
            <person name="Queiroz-Telles F."/>
            <person name="Attili D.S."/>
            <person name="Gorbushina A."/>
        </authorList>
    </citation>
    <scope>NUCLEOTIDE SEQUENCE [LARGE SCALE GENOMIC DNA]</scope>
    <source>
        <strain evidence="2 3">CBS 125763</strain>
    </source>
</reference>
<gene>
    <name evidence="2" type="ORF">AYL99_06458</name>
</gene>
<keyword evidence="1" id="KW-0732">Signal</keyword>
<keyword evidence="3" id="KW-1185">Reference proteome</keyword>
<dbReference type="AlphaFoldDB" id="A0A178ZH99"/>
<feature type="signal peptide" evidence="1">
    <location>
        <begin position="1"/>
        <end position="26"/>
    </location>
</feature>
<evidence type="ECO:0000313" key="3">
    <source>
        <dbReference type="Proteomes" id="UP000078343"/>
    </source>
</evidence>
<name>A0A178ZH99_9EURO</name>
<evidence type="ECO:0000256" key="1">
    <source>
        <dbReference type="SAM" id="SignalP"/>
    </source>
</evidence>
<dbReference type="Proteomes" id="UP000078343">
    <property type="component" value="Unassembled WGS sequence"/>
</dbReference>
<dbReference type="STRING" id="1367422.A0A178ZH99"/>
<sequence>MRSFSSLTSLMLSIYLFLSFLYSSAAHPHGFNGFHPGLAGRDEAVQTTKYPIPAKAQISSIYANSATPCSSGHCTVATSLPGNLPCNAVNGSTFLDTAPNGTRYTLICDVDFPAQNIYPFVLAGSFDACLAQCEAYNLKNITDTHCAGFVFAPDRINDADDCYLKSSLNSPSSATIHLVGATIISSASGCTSPAASSAFPTPRSYLSGSTPSLRVGDFKMLGSSTNKPTTQYVSHVPAIPQKLASKLLVPGINTDLITQYPIADDTGSWTSSQLQTDTTLSNMKVVPHMSRDGGKGGTINGTHLFIFCDTASFQIDQTSNTSQMVGFVSSSVATDVGMKALYGQSLDLVDNIGEWQDDVGRMRGFAPMTTGEESFNIDLSGNGYRYAVWPESSLIPLNESHALLYPALVYDVVDMTTQAAVFNNVGNSILLVSVDPTYGPSANRVVRQLYTQNQVAFGTLGGIRSWGSSGAGGNDGHIYLFGKGNNGVLVARTIPSGYTDLTTYDYWNGSSWSGDLPSLNSSAVMLNVSVQDIDVIYVPAMRSFLMVYLNTLADNTFYYRYLDLDLNAEDQDFDVDNIVEAKWSDEQVLVKIDAPVQGYIYAGGVHAGYFGADDIVNGGWKMLITWTEHTGKDAASPESGYAHKSAYVQLSIG</sequence>
<proteinExistence type="predicted"/>
<evidence type="ECO:0008006" key="4">
    <source>
        <dbReference type="Google" id="ProtNLM"/>
    </source>
</evidence>